<proteinExistence type="predicted"/>
<keyword evidence="2" id="KW-1185">Reference proteome</keyword>
<gene>
    <name evidence="1" type="ORF">NM208_g9546</name>
</gene>
<evidence type="ECO:0000313" key="2">
    <source>
        <dbReference type="Proteomes" id="UP001148629"/>
    </source>
</evidence>
<name>A0ACC1S149_9HYPO</name>
<reference evidence="1" key="1">
    <citation type="submission" date="2022-08" db="EMBL/GenBank/DDBJ databases">
        <title>Genome Sequence of Fusarium decemcellulare.</title>
        <authorList>
            <person name="Buettner E."/>
        </authorList>
    </citation>
    <scope>NUCLEOTIDE SEQUENCE</scope>
    <source>
        <strain evidence="1">Babe19</strain>
    </source>
</reference>
<dbReference type="EMBL" id="JANRMS010001231">
    <property type="protein sequence ID" value="KAJ3529927.1"/>
    <property type="molecule type" value="Genomic_DNA"/>
</dbReference>
<comment type="caution">
    <text evidence="1">The sequence shown here is derived from an EMBL/GenBank/DDBJ whole genome shotgun (WGS) entry which is preliminary data.</text>
</comment>
<sequence>MASNGSSSKSTRKHTTQACDECKRRKSKCNGQQPCARCMTSESDCQYSGVDGRAQRRMLRRMLRQQRESQPNVHHSATKQNNLQSPLPDTSGLPSSRPAPLTITDDLELLSQPNVPASPSGSQQIEQDLSLGSTYVFLKRACTHLSVLGKTHPREVTREQENADIGPANSLLIMPGRHQATQYIDCFFSHMNATYRYLLRDKINHLLELNYQDQMAHISDDASLALFLSVLACGCIWIASWKGHDLSGCRARASSLLRGAEEKLRKATTILPPSMTSLQANFAYCQALVACHRYDSAWLALGQTIRLCQIIGMGKRRAGLTPREEFEWRGLFWSIFMLDRYLGLFLDRPFGINARDISVALPRELPVGVDHQIGTEERDLVPGTVAHIKILQIAGCAMASLNSANGISQADQEQLIPAFEAKIADWERETPDFFHSDQSKVQGAFYSVPWLFKRQQRTVRSAYYLTQMLLYRGSLLHDFTKKTPNSLLSATPQLSAYSRKCRDAAMSMAELAAEFTRDNTCNPSFWGTSHSIFCAVAILVVSCLLFDDRVRLEPVIEGAMKAHLAMTVSSSPGRQRLLEVQNSSGAAYARFPADLAQDSHSMAQDILHEATAPAGSERICDGAIDIEIIAPRPQNQQQLVPADMTSQDAALLQSLQMQAMFGNASMNDESTEESQAQSQLHMDSFGEFQSELQKMMDIGFDKAMYNNDLNSFF</sequence>
<dbReference type="Proteomes" id="UP001148629">
    <property type="component" value="Unassembled WGS sequence"/>
</dbReference>
<accession>A0ACC1S149</accession>
<evidence type="ECO:0000313" key="1">
    <source>
        <dbReference type="EMBL" id="KAJ3529927.1"/>
    </source>
</evidence>
<organism evidence="1 2">
    <name type="scientific">Fusarium decemcellulare</name>
    <dbReference type="NCBI Taxonomy" id="57161"/>
    <lineage>
        <taxon>Eukaryota</taxon>
        <taxon>Fungi</taxon>
        <taxon>Dikarya</taxon>
        <taxon>Ascomycota</taxon>
        <taxon>Pezizomycotina</taxon>
        <taxon>Sordariomycetes</taxon>
        <taxon>Hypocreomycetidae</taxon>
        <taxon>Hypocreales</taxon>
        <taxon>Nectriaceae</taxon>
        <taxon>Fusarium</taxon>
        <taxon>Fusarium decemcellulare species complex</taxon>
    </lineage>
</organism>
<protein>
    <submittedName>
        <fullName evidence="1">Uncharacterized protein</fullName>
    </submittedName>
</protein>